<dbReference type="RefSeq" id="WP_136386494.1">
    <property type="nucleotide sequence ID" value="NZ_SSOD01000018.1"/>
</dbReference>
<evidence type="ECO:0000259" key="1">
    <source>
        <dbReference type="Pfam" id="PF01609"/>
    </source>
</evidence>
<dbReference type="Pfam" id="PF01609">
    <property type="entry name" value="DDE_Tnp_1"/>
    <property type="match status" value="1"/>
</dbReference>
<keyword evidence="4" id="KW-1185">Reference proteome</keyword>
<dbReference type="InterPro" id="IPR002559">
    <property type="entry name" value="Transposase_11"/>
</dbReference>
<dbReference type="GO" id="GO:0006313">
    <property type="term" value="P:DNA transposition"/>
    <property type="evidence" value="ECO:0007669"/>
    <property type="project" value="InterPro"/>
</dbReference>
<dbReference type="OrthoDB" id="5524851at2"/>
<protein>
    <submittedName>
        <fullName evidence="3">IS5 family transposase</fullName>
    </submittedName>
</protein>
<dbReference type="PANTHER" id="PTHR30007:SF0">
    <property type="entry name" value="TRANSPOSASE"/>
    <property type="match status" value="1"/>
</dbReference>
<evidence type="ECO:0000313" key="4">
    <source>
        <dbReference type="Proteomes" id="UP000307956"/>
    </source>
</evidence>
<name>A0A4V6RX04_9RHOO</name>
<organism evidence="3 4">
    <name type="scientific">Pseudothauera rhizosphaerae</name>
    <dbReference type="NCBI Taxonomy" id="2565932"/>
    <lineage>
        <taxon>Bacteria</taxon>
        <taxon>Pseudomonadati</taxon>
        <taxon>Pseudomonadota</taxon>
        <taxon>Betaproteobacteria</taxon>
        <taxon>Rhodocyclales</taxon>
        <taxon>Zoogloeaceae</taxon>
        <taxon>Pseudothauera</taxon>
    </lineage>
</organism>
<dbReference type="PANTHER" id="PTHR30007">
    <property type="entry name" value="PHP DOMAIN PROTEIN"/>
    <property type="match status" value="1"/>
</dbReference>
<feature type="domain" description="Transposase IS4-like" evidence="1">
    <location>
        <begin position="101"/>
        <end position="254"/>
    </location>
</feature>
<accession>A0A4V6RX04</accession>
<gene>
    <name evidence="3" type="ORF">E6O51_18505</name>
</gene>
<evidence type="ECO:0000313" key="3">
    <source>
        <dbReference type="EMBL" id="THF57289.1"/>
    </source>
</evidence>
<dbReference type="GO" id="GO:0003677">
    <property type="term" value="F:DNA binding"/>
    <property type="evidence" value="ECO:0007669"/>
    <property type="project" value="InterPro"/>
</dbReference>
<comment type="caution">
    <text evidence="3">The sequence shown here is derived from an EMBL/GenBank/DDBJ whole genome shotgun (WGS) entry which is preliminary data.</text>
</comment>
<proteinExistence type="predicted"/>
<dbReference type="Proteomes" id="UP000307956">
    <property type="component" value="Unassembled WGS sequence"/>
</dbReference>
<dbReference type="GO" id="GO:0004803">
    <property type="term" value="F:transposase activity"/>
    <property type="evidence" value="ECO:0007669"/>
    <property type="project" value="InterPro"/>
</dbReference>
<feature type="domain" description="Insertion element IS402-like" evidence="2">
    <location>
        <begin position="11"/>
        <end position="83"/>
    </location>
</feature>
<dbReference type="NCBIfam" id="NF033580">
    <property type="entry name" value="transpos_IS5_3"/>
    <property type="match status" value="1"/>
</dbReference>
<sequence>MAERKPYPTDVSDEEWAFVAPYLILFPLDAGQRRHDLREVFNALRYVVRTGCPWRMLPNDLPPWSRVHQQMQRWFRAGCFEAIVLDLRMLLRLADGRTPHPSAAILDSRTLQSTPTSGGRAGYDGAKRKKGSKVHVAVDTLGHLLALHVAPANEQDRDQVGQLAQAVQEVSDQEVTLAYVDQGYTGQKAAHAALEQGIALEVVKLPQAKRGFVLLPRRWVVERSFGWAARFRRLARDYERLPETLAGLHYLAFACLMLPHLKDAMNIIQNML</sequence>
<dbReference type="Pfam" id="PF13340">
    <property type="entry name" value="DUF4096"/>
    <property type="match status" value="1"/>
</dbReference>
<dbReference type="EMBL" id="SSOD01000018">
    <property type="protein sequence ID" value="THF57289.1"/>
    <property type="molecule type" value="Genomic_DNA"/>
</dbReference>
<evidence type="ECO:0000259" key="2">
    <source>
        <dbReference type="Pfam" id="PF13340"/>
    </source>
</evidence>
<dbReference type="InterPro" id="IPR025161">
    <property type="entry name" value="IS402-like_dom"/>
</dbReference>
<reference evidence="3 4" key="1">
    <citation type="submission" date="2019-04" db="EMBL/GenBank/DDBJ databases">
        <title>Azoarcus rhizosphaerae sp. nov. isolated from rhizosphere of Ficus religiosa.</title>
        <authorList>
            <person name="Lin S.-Y."/>
            <person name="Hameed A."/>
            <person name="Hsu Y.-H."/>
            <person name="Young C.-C."/>
        </authorList>
    </citation>
    <scope>NUCLEOTIDE SEQUENCE [LARGE SCALE GENOMIC DNA]</scope>
    <source>
        <strain evidence="3 4">CC-YHH848</strain>
    </source>
</reference>
<dbReference type="AlphaFoldDB" id="A0A4V6RX04"/>